<evidence type="ECO:0000313" key="4">
    <source>
        <dbReference type="EMBL" id="KIJ32531.1"/>
    </source>
</evidence>
<comment type="similarity">
    <text evidence="1">Belongs to the short-chain dehydrogenases/reductases (SDR) family.</text>
</comment>
<accession>A0A0C9V515</accession>
<evidence type="ECO:0000256" key="1">
    <source>
        <dbReference type="ARBA" id="ARBA00006484"/>
    </source>
</evidence>
<protein>
    <submittedName>
        <fullName evidence="4">Uncharacterized protein</fullName>
    </submittedName>
</protein>
<dbReference type="AlphaFoldDB" id="A0A0C9V515"/>
<dbReference type="GO" id="GO:0016491">
    <property type="term" value="F:oxidoreductase activity"/>
    <property type="evidence" value="ECO:0007669"/>
    <property type="project" value="UniProtKB-KW"/>
</dbReference>
<dbReference type="HOGENOM" id="CLU_1180862_0_0_1"/>
<evidence type="ECO:0000256" key="3">
    <source>
        <dbReference type="SAM" id="MobiDB-lite"/>
    </source>
</evidence>
<reference evidence="4 5" key="1">
    <citation type="submission" date="2014-06" db="EMBL/GenBank/DDBJ databases">
        <title>Evolutionary Origins and Diversification of the Mycorrhizal Mutualists.</title>
        <authorList>
            <consortium name="DOE Joint Genome Institute"/>
            <consortium name="Mycorrhizal Genomics Consortium"/>
            <person name="Kohler A."/>
            <person name="Kuo A."/>
            <person name="Nagy L.G."/>
            <person name="Floudas D."/>
            <person name="Copeland A."/>
            <person name="Barry K.W."/>
            <person name="Cichocki N."/>
            <person name="Veneault-Fourrey C."/>
            <person name="LaButti K."/>
            <person name="Lindquist E.A."/>
            <person name="Lipzen A."/>
            <person name="Lundell T."/>
            <person name="Morin E."/>
            <person name="Murat C."/>
            <person name="Riley R."/>
            <person name="Ohm R."/>
            <person name="Sun H."/>
            <person name="Tunlid A."/>
            <person name="Henrissat B."/>
            <person name="Grigoriev I.V."/>
            <person name="Hibbett D.S."/>
            <person name="Martin F."/>
        </authorList>
    </citation>
    <scope>NUCLEOTIDE SEQUENCE [LARGE SCALE GENOMIC DNA]</scope>
    <source>
        <strain evidence="4 5">SS14</strain>
    </source>
</reference>
<sequence>MALLGETRRSLCEGSARPVWLPPTTGGSATREIERDNVPTAPDPLILLGELCQAFLRLVVIGYADARMVLRWSRQQVAAHMAVDITAESNSTPPPLQCSQNVVFHTNHVWYIPESGYYHRSIFWLACYVLRIGRATSIALSKAGWSVVLFARREELKSAAAECPTPTLIITFGRLDLLFNNAGIAVIGTLVEDLPLKKYQAVLNVNVVGTFLCTKEAVRQYKEQSPQGRCIINNG</sequence>
<dbReference type="SUPFAM" id="SSF51735">
    <property type="entry name" value="NAD(P)-binding Rossmann-fold domains"/>
    <property type="match status" value="1"/>
</dbReference>
<keyword evidence="2" id="KW-0560">Oxidoreductase</keyword>
<name>A0A0C9V515_SPHS4</name>
<gene>
    <name evidence="4" type="ORF">M422DRAFT_265703</name>
</gene>
<dbReference type="PANTHER" id="PTHR43669">
    <property type="entry name" value="5-KETO-D-GLUCONATE 5-REDUCTASE"/>
    <property type="match status" value="1"/>
</dbReference>
<dbReference type="Gene3D" id="3.40.50.720">
    <property type="entry name" value="NAD(P)-binding Rossmann-like Domain"/>
    <property type="match status" value="1"/>
</dbReference>
<keyword evidence="5" id="KW-1185">Reference proteome</keyword>
<dbReference type="PANTHER" id="PTHR43669:SF3">
    <property type="entry name" value="ALCOHOL DEHYDROGENASE, PUTATIVE (AFU_ORTHOLOGUE AFUA_3G03445)-RELATED"/>
    <property type="match status" value="1"/>
</dbReference>
<dbReference type="Proteomes" id="UP000054279">
    <property type="component" value="Unassembled WGS sequence"/>
</dbReference>
<evidence type="ECO:0000256" key="2">
    <source>
        <dbReference type="ARBA" id="ARBA00023002"/>
    </source>
</evidence>
<dbReference type="CDD" id="cd05233">
    <property type="entry name" value="SDR_c"/>
    <property type="match status" value="1"/>
</dbReference>
<proteinExistence type="inferred from homology"/>
<dbReference type="InterPro" id="IPR036291">
    <property type="entry name" value="NAD(P)-bd_dom_sf"/>
</dbReference>
<evidence type="ECO:0000313" key="5">
    <source>
        <dbReference type="Proteomes" id="UP000054279"/>
    </source>
</evidence>
<dbReference type="OrthoDB" id="1933717at2759"/>
<dbReference type="InterPro" id="IPR002347">
    <property type="entry name" value="SDR_fam"/>
</dbReference>
<feature type="region of interest" description="Disordered" evidence="3">
    <location>
        <begin position="16"/>
        <end position="35"/>
    </location>
</feature>
<dbReference type="EMBL" id="KN837226">
    <property type="protein sequence ID" value="KIJ32531.1"/>
    <property type="molecule type" value="Genomic_DNA"/>
</dbReference>
<dbReference type="Pfam" id="PF00106">
    <property type="entry name" value="adh_short"/>
    <property type="match status" value="1"/>
</dbReference>
<organism evidence="4 5">
    <name type="scientific">Sphaerobolus stellatus (strain SS14)</name>
    <dbReference type="NCBI Taxonomy" id="990650"/>
    <lineage>
        <taxon>Eukaryota</taxon>
        <taxon>Fungi</taxon>
        <taxon>Dikarya</taxon>
        <taxon>Basidiomycota</taxon>
        <taxon>Agaricomycotina</taxon>
        <taxon>Agaricomycetes</taxon>
        <taxon>Phallomycetidae</taxon>
        <taxon>Geastrales</taxon>
        <taxon>Sphaerobolaceae</taxon>
        <taxon>Sphaerobolus</taxon>
    </lineage>
</organism>